<comment type="caution">
    <text evidence="15">The sequence shown here is derived from an EMBL/GenBank/DDBJ whole genome shotgun (WGS) entry which is preliminary data.</text>
</comment>
<dbReference type="SUPFAM" id="SSF81891">
    <property type="entry name" value="Poly A polymerase C-terminal region-like"/>
    <property type="match status" value="1"/>
</dbReference>
<keyword evidence="10 13" id="KW-0460">Magnesium</keyword>
<comment type="catalytic activity">
    <reaction evidence="13">
        <text>a tRNA precursor + 2 CTP + ATP = a tRNA with a 3' CCA end + 3 diphosphate</text>
        <dbReference type="Rhea" id="RHEA:14433"/>
        <dbReference type="Rhea" id="RHEA-COMP:10465"/>
        <dbReference type="Rhea" id="RHEA-COMP:10468"/>
        <dbReference type="ChEBI" id="CHEBI:30616"/>
        <dbReference type="ChEBI" id="CHEBI:33019"/>
        <dbReference type="ChEBI" id="CHEBI:37563"/>
        <dbReference type="ChEBI" id="CHEBI:74896"/>
        <dbReference type="ChEBI" id="CHEBI:83071"/>
        <dbReference type="EC" id="2.7.7.72"/>
    </reaction>
</comment>
<reference evidence="15 16" key="1">
    <citation type="submission" date="2019-03" db="EMBL/GenBank/DDBJ databases">
        <title>Genomic Encyclopedia of Type Strains, Phase IV (KMG-IV): sequencing the most valuable type-strain genomes for metagenomic binning, comparative biology and taxonomic classification.</title>
        <authorList>
            <person name="Goeker M."/>
        </authorList>
    </citation>
    <scope>NUCLEOTIDE SEQUENCE [LARGE SCALE GENOMIC DNA]</scope>
    <source>
        <strain evidence="15 16">DSM 19580</strain>
    </source>
</reference>
<dbReference type="Pfam" id="PF12627">
    <property type="entry name" value="PolyA_pol_RNAbd"/>
    <property type="match status" value="1"/>
</dbReference>
<comment type="miscellaneous">
    <text evidence="13">A single active site specifically recognizes both ATP and CTP and is responsible for their addition.</text>
</comment>
<dbReference type="EMBL" id="SMCR01000002">
    <property type="protein sequence ID" value="TCV98848.1"/>
    <property type="molecule type" value="Genomic_DNA"/>
</dbReference>
<protein>
    <recommendedName>
        <fullName evidence="13">Multifunctional CCA protein</fullName>
    </recommendedName>
    <domain>
        <recommendedName>
            <fullName evidence="13">CCA-adding enzyme</fullName>
            <ecNumber evidence="13">2.7.7.72</ecNumber>
        </recommendedName>
        <alternativeName>
            <fullName evidence="13">CCA tRNA nucleotidyltransferase</fullName>
        </alternativeName>
        <alternativeName>
            <fullName evidence="13">tRNA CCA-pyrophosphorylase</fullName>
        </alternativeName>
        <alternativeName>
            <fullName evidence="13">tRNA adenylyl-/cytidylyl-transferase</fullName>
        </alternativeName>
        <alternativeName>
            <fullName evidence="13">tRNA nucleotidyltransferase</fullName>
        </alternativeName>
        <alternativeName>
            <fullName evidence="13">tRNA-NT</fullName>
        </alternativeName>
    </domain>
    <domain>
        <recommendedName>
            <fullName evidence="13">2'-nucleotidase</fullName>
            <ecNumber evidence="13">3.1.3.-</ecNumber>
        </recommendedName>
    </domain>
    <domain>
        <recommendedName>
            <fullName evidence="13">2',3'-cyclic phosphodiesterase</fullName>
            <ecNumber evidence="13">3.1.4.-</ecNumber>
        </recommendedName>
    </domain>
    <domain>
        <recommendedName>
            <fullName evidence="13">Phosphatase</fullName>
        </recommendedName>
    </domain>
</protein>
<keyword evidence="16" id="KW-1185">Reference proteome</keyword>
<comment type="similarity">
    <text evidence="13">Belongs to the tRNA nucleotidyltransferase/poly(A) polymerase family. Bacterial CCA-adding enzyme type 1 subfamily.</text>
</comment>
<keyword evidence="2 13" id="KW-0808">Transferase</keyword>
<dbReference type="OrthoDB" id="9805698at2"/>
<feature type="binding site" evidence="13">
    <location>
        <position position="21"/>
    </location>
    <ligand>
        <name>Mg(2+)</name>
        <dbReference type="ChEBI" id="CHEBI:18420"/>
    </ligand>
</feature>
<dbReference type="InterPro" id="IPR006674">
    <property type="entry name" value="HD_domain"/>
</dbReference>
<dbReference type="HAMAP" id="MF_01262">
    <property type="entry name" value="CCA_bact_type2"/>
    <property type="match status" value="1"/>
</dbReference>
<dbReference type="FunFam" id="1.10.3090.10:FF:000001">
    <property type="entry name" value="Multifunctional CCA protein"/>
    <property type="match status" value="1"/>
</dbReference>
<evidence type="ECO:0000313" key="15">
    <source>
        <dbReference type="EMBL" id="TCV98848.1"/>
    </source>
</evidence>
<dbReference type="HAMAP" id="MF_01261">
    <property type="entry name" value="CCA_bact_type1"/>
    <property type="match status" value="1"/>
</dbReference>
<feature type="binding site" evidence="13">
    <location>
        <position position="8"/>
    </location>
    <ligand>
        <name>CTP</name>
        <dbReference type="ChEBI" id="CHEBI:37563"/>
    </ligand>
</feature>
<dbReference type="EC" id="3.1.3.-" evidence="13"/>
<dbReference type="GO" id="GO:0005524">
    <property type="term" value="F:ATP binding"/>
    <property type="evidence" value="ECO:0007669"/>
    <property type="project" value="UniProtKB-UniRule"/>
</dbReference>
<evidence type="ECO:0000256" key="9">
    <source>
        <dbReference type="ARBA" id="ARBA00022840"/>
    </source>
</evidence>
<dbReference type="InterPro" id="IPR043519">
    <property type="entry name" value="NT_sf"/>
</dbReference>
<comment type="cofactor">
    <cofactor evidence="13">
        <name>Ni(2+)</name>
        <dbReference type="ChEBI" id="CHEBI:49786"/>
    </cofactor>
    <text evidence="13">Nickel for phosphatase activity.</text>
</comment>
<feature type="binding site" evidence="13">
    <location>
        <position position="91"/>
    </location>
    <ligand>
        <name>CTP</name>
        <dbReference type="ChEBI" id="CHEBI:37563"/>
    </ligand>
</feature>
<keyword evidence="12 13" id="KW-0511">Multifunctional enzyme</keyword>
<feature type="binding site" evidence="13">
    <location>
        <position position="91"/>
    </location>
    <ligand>
        <name>ATP</name>
        <dbReference type="ChEBI" id="CHEBI:30616"/>
    </ligand>
</feature>
<evidence type="ECO:0000259" key="14">
    <source>
        <dbReference type="PROSITE" id="PS51831"/>
    </source>
</evidence>
<dbReference type="Pfam" id="PF01966">
    <property type="entry name" value="HD"/>
    <property type="match status" value="1"/>
</dbReference>
<dbReference type="AlphaFoldDB" id="A0A4R3Z4K8"/>
<feature type="binding site" evidence="13">
    <location>
        <position position="140"/>
    </location>
    <ligand>
        <name>ATP</name>
        <dbReference type="ChEBI" id="CHEBI:30616"/>
    </ligand>
</feature>
<dbReference type="GO" id="GO:0160016">
    <property type="term" value="F:CCACCA tRNA nucleotidyltransferase activity"/>
    <property type="evidence" value="ECO:0007669"/>
    <property type="project" value="RHEA"/>
</dbReference>
<dbReference type="GO" id="GO:0000049">
    <property type="term" value="F:tRNA binding"/>
    <property type="evidence" value="ECO:0007669"/>
    <property type="project" value="UniProtKB-UniRule"/>
</dbReference>
<dbReference type="PANTHER" id="PTHR47545">
    <property type="entry name" value="MULTIFUNCTIONAL CCA PROTEIN"/>
    <property type="match status" value="1"/>
</dbReference>
<accession>A0A4R3Z4K8</accession>
<keyword evidence="8 13" id="KW-0378">Hydrolase</keyword>
<organism evidence="15 16">
    <name type="scientific">Biostraticola tofi</name>
    <dbReference type="NCBI Taxonomy" id="466109"/>
    <lineage>
        <taxon>Bacteria</taxon>
        <taxon>Pseudomonadati</taxon>
        <taxon>Pseudomonadota</taxon>
        <taxon>Gammaproteobacteria</taxon>
        <taxon>Enterobacterales</taxon>
        <taxon>Bruguierivoracaceae</taxon>
        <taxon>Biostraticola</taxon>
    </lineage>
</organism>
<dbReference type="Pfam" id="PF01743">
    <property type="entry name" value="PolyA_pol"/>
    <property type="match status" value="1"/>
</dbReference>
<evidence type="ECO:0000256" key="4">
    <source>
        <dbReference type="ARBA" id="ARBA00022695"/>
    </source>
</evidence>
<evidence type="ECO:0000256" key="7">
    <source>
        <dbReference type="ARBA" id="ARBA00022800"/>
    </source>
</evidence>
<feature type="binding site" evidence="13">
    <location>
        <position position="23"/>
    </location>
    <ligand>
        <name>Mg(2+)</name>
        <dbReference type="ChEBI" id="CHEBI:18420"/>
    </ligand>
</feature>
<dbReference type="GO" id="GO:0042245">
    <property type="term" value="P:RNA repair"/>
    <property type="evidence" value="ECO:0007669"/>
    <property type="project" value="UniProtKB-KW"/>
</dbReference>
<feature type="binding site" evidence="13">
    <location>
        <position position="140"/>
    </location>
    <ligand>
        <name>CTP</name>
        <dbReference type="ChEBI" id="CHEBI:37563"/>
    </ligand>
</feature>
<feature type="binding site" evidence="13">
    <location>
        <position position="11"/>
    </location>
    <ligand>
        <name>ATP</name>
        <dbReference type="ChEBI" id="CHEBI:30616"/>
    </ligand>
</feature>
<evidence type="ECO:0000256" key="10">
    <source>
        <dbReference type="ARBA" id="ARBA00022842"/>
    </source>
</evidence>
<dbReference type="GO" id="GO:0016791">
    <property type="term" value="F:phosphatase activity"/>
    <property type="evidence" value="ECO:0007669"/>
    <property type="project" value="UniProtKB-UniRule"/>
</dbReference>
<evidence type="ECO:0000256" key="3">
    <source>
        <dbReference type="ARBA" id="ARBA00022694"/>
    </source>
</evidence>
<feature type="binding site" evidence="13">
    <location>
        <position position="137"/>
    </location>
    <ligand>
        <name>CTP</name>
        <dbReference type="ChEBI" id="CHEBI:37563"/>
    </ligand>
</feature>
<proteinExistence type="inferred from homology"/>
<evidence type="ECO:0000256" key="8">
    <source>
        <dbReference type="ARBA" id="ARBA00022801"/>
    </source>
</evidence>
<keyword evidence="5 13" id="KW-0479">Metal-binding</keyword>
<evidence type="ECO:0000256" key="13">
    <source>
        <dbReference type="HAMAP-Rule" id="MF_01261"/>
    </source>
</evidence>
<dbReference type="PIRSF" id="PIRSF000813">
    <property type="entry name" value="CCA_bact"/>
    <property type="match status" value="1"/>
</dbReference>
<keyword evidence="11 13" id="KW-0694">RNA-binding</keyword>
<feature type="binding site" evidence="13">
    <location>
        <position position="137"/>
    </location>
    <ligand>
        <name>ATP</name>
        <dbReference type="ChEBI" id="CHEBI:30616"/>
    </ligand>
</feature>
<keyword evidence="4 13" id="KW-0548">Nucleotidyltransferase</keyword>
<evidence type="ECO:0000256" key="5">
    <source>
        <dbReference type="ARBA" id="ARBA00022723"/>
    </source>
</evidence>
<dbReference type="RefSeq" id="WP_131864248.1">
    <property type="nucleotide sequence ID" value="NZ_SMCR01000002.1"/>
</dbReference>
<dbReference type="InterPro" id="IPR003607">
    <property type="entry name" value="HD/PDEase_dom"/>
</dbReference>
<dbReference type="InterPro" id="IPR002646">
    <property type="entry name" value="PolA_pol_head_dom"/>
</dbReference>
<dbReference type="InterPro" id="IPR050124">
    <property type="entry name" value="tRNA_CCA-adding_enzyme"/>
</dbReference>
<dbReference type="InterPro" id="IPR012006">
    <property type="entry name" value="CCA_bact"/>
</dbReference>
<sequence length="417" mass="47279">MKKYLVGGAVRDSLLHLPVKERDWVIVGASPEELLSQGYQQVGKDFPVFLHPQTREEYALARTERKSGKGYTGFNCYSAPDVTLEQDLRRRDLTINAIAQDEHGEYTDPYQGRADLEQRLLRHVSDAFGEDPLRVLRVARFAARFAHLSFRIAPETMDLMGQMSQSGELQLISPERVWKETEKALATRNPQVYFQVLRDCGALAALFPEVDCLFGVPAPAKWHPEIDTGIHTLMTVSIAAQLTDDIAVRFATLCHDLGKGLTPRDQWPHHYGHGPAGIKLVEDICQRMRVPNHIRDLARIVAEYHDLIHGVEKLTPRTLMKLFSAIDVWRKPERLEQMIMTSEADARGRTGFENNPYPQAAYLREAYRIACSVSNREVIDAGFSGAEIGEELRQRRMQALAAWKDEQDARRGEAQAH</sequence>
<evidence type="ECO:0000256" key="1">
    <source>
        <dbReference type="ARBA" id="ARBA00022596"/>
    </source>
</evidence>
<dbReference type="PROSITE" id="PS51831">
    <property type="entry name" value="HD"/>
    <property type="match status" value="1"/>
</dbReference>
<dbReference type="PANTHER" id="PTHR47545:SF1">
    <property type="entry name" value="MULTIFUNCTIONAL CCA PROTEIN"/>
    <property type="match status" value="1"/>
</dbReference>
<evidence type="ECO:0000256" key="12">
    <source>
        <dbReference type="ARBA" id="ARBA00023268"/>
    </source>
</evidence>
<dbReference type="GO" id="GO:0001680">
    <property type="term" value="P:tRNA 3'-terminal CCA addition"/>
    <property type="evidence" value="ECO:0007669"/>
    <property type="project" value="UniProtKB-UniRule"/>
</dbReference>
<dbReference type="Gene3D" id="1.10.3090.10">
    <property type="entry name" value="cca-adding enzyme, domain 2"/>
    <property type="match status" value="1"/>
</dbReference>
<keyword evidence="9 13" id="KW-0067">ATP-binding</keyword>
<feature type="binding site" evidence="13">
    <location>
        <position position="11"/>
    </location>
    <ligand>
        <name>CTP</name>
        <dbReference type="ChEBI" id="CHEBI:37563"/>
    </ligand>
</feature>
<dbReference type="EC" id="3.1.4.-" evidence="13"/>
<dbReference type="EC" id="2.7.7.72" evidence="13"/>
<dbReference type="Gene3D" id="3.30.460.10">
    <property type="entry name" value="Beta Polymerase, domain 2"/>
    <property type="match status" value="1"/>
</dbReference>
<dbReference type="SUPFAM" id="SSF81301">
    <property type="entry name" value="Nucleotidyltransferase"/>
    <property type="match status" value="1"/>
</dbReference>
<dbReference type="GO" id="GO:0004112">
    <property type="term" value="F:cyclic-nucleotide phosphodiesterase activity"/>
    <property type="evidence" value="ECO:0007669"/>
    <property type="project" value="UniProtKB-UniRule"/>
</dbReference>
<comment type="domain">
    <text evidence="13">Comprises two domains: an N-terminal domain containing the nucleotidyltransferase activity and a C-terminal HD domain associated with both phosphodiesterase and phosphatase activities.</text>
</comment>
<keyword evidence="3 13" id="KW-0819">tRNA processing</keyword>
<dbReference type="GO" id="GO:0004810">
    <property type="term" value="F:CCA tRNA nucleotidyltransferase activity"/>
    <property type="evidence" value="ECO:0007669"/>
    <property type="project" value="UniProtKB-UniRule"/>
</dbReference>
<evidence type="ECO:0000256" key="11">
    <source>
        <dbReference type="ARBA" id="ARBA00022884"/>
    </source>
</evidence>
<name>A0A4R3Z4K8_9GAMM</name>
<dbReference type="InterPro" id="IPR032828">
    <property type="entry name" value="PolyA_RNA-bd"/>
</dbReference>
<feature type="binding site" evidence="13">
    <location>
        <position position="8"/>
    </location>
    <ligand>
        <name>ATP</name>
        <dbReference type="ChEBI" id="CHEBI:30616"/>
    </ligand>
</feature>
<keyword evidence="7 13" id="KW-0692">RNA repair</keyword>
<keyword evidence="1 13" id="KW-0533">Nickel</keyword>
<comment type="function">
    <text evidence="13">Catalyzes the addition and repair of the essential 3'-terminal CCA sequence in tRNAs without using a nucleic acid template. Adds these three nucleotides in the order of C, C, and A to the tRNA nucleotide-73, using CTP and ATP as substrates and producing inorganic pyrophosphate. tRNA 3'-terminal CCA addition is required both for tRNA processing and repair. Also involved in tRNA surveillance by mediating tandem CCA addition to generate a CCACCA at the 3' terminus of unstable tRNAs. While stable tRNAs receive only 3'-terminal CCA, unstable tRNAs are marked with CCACCA and rapidly degraded.</text>
</comment>
<feature type="domain" description="HD" evidence="14">
    <location>
        <begin position="228"/>
        <end position="329"/>
    </location>
</feature>
<evidence type="ECO:0000313" key="16">
    <source>
        <dbReference type="Proteomes" id="UP000295719"/>
    </source>
</evidence>
<dbReference type="CDD" id="cd00077">
    <property type="entry name" value="HDc"/>
    <property type="match status" value="1"/>
</dbReference>
<dbReference type="Proteomes" id="UP000295719">
    <property type="component" value="Unassembled WGS sequence"/>
</dbReference>
<comment type="subunit">
    <text evidence="13">Monomer. Can also form homodimers and oligomers.</text>
</comment>
<comment type="catalytic activity">
    <reaction evidence="13">
        <text>a tRNA with a 3' CCA end + 2 CTP + ATP = a tRNA with a 3' CCACCA end + 3 diphosphate</text>
        <dbReference type="Rhea" id="RHEA:76235"/>
        <dbReference type="Rhea" id="RHEA-COMP:10468"/>
        <dbReference type="Rhea" id="RHEA-COMP:18655"/>
        <dbReference type="ChEBI" id="CHEBI:30616"/>
        <dbReference type="ChEBI" id="CHEBI:33019"/>
        <dbReference type="ChEBI" id="CHEBI:37563"/>
        <dbReference type="ChEBI" id="CHEBI:83071"/>
        <dbReference type="ChEBI" id="CHEBI:195187"/>
    </reaction>
</comment>
<gene>
    <name evidence="13" type="primary">cca</name>
    <name evidence="15" type="ORF">EDC52_102170</name>
</gene>
<dbReference type="GO" id="GO:0000287">
    <property type="term" value="F:magnesium ion binding"/>
    <property type="evidence" value="ECO:0007669"/>
    <property type="project" value="UniProtKB-UniRule"/>
</dbReference>
<evidence type="ECO:0000256" key="6">
    <source>
        <dbReference type="ARBA" id="ARBA00022741"/>
    </source>
</evidence>
<keyword evidence="6 13" id="KW-0547">Nucleotide-binding</keyword>
<dbReference type="NCBIfam" id="NF008137">
    <property type="entry name" value="PRK10885.1"/>
    <property type="match status" value="1"/>
</dbReference>
<comment type="cofactor">
    <cofactor evidence="13">
        <name>Mg(2+)</name>
        <dbReference type="ChEBI" id="CHEBI:18420"/>
    </cofactor>
    <text evidence="13">Magnesium is required for nucleotidyltransferase activity.</text>
</comment>
<evidence type="ECO:0000256" key="2">
    <source>
        <dbReference type="ARBA" id="ARBA00022679"/>
    </source>
</evidence>